<evidence type="ECO:0000313" key="1">
    <source>
        <dbReference type="EMBL" id="KAK3780070.1"/>
    </source>
</evidence>
<protein>
    <submittedName>
        <fullName evidence="1">Uncharacterized protein</fullName>
    </submittedName>
</protein>
<accession>A0AAE1A2U4</accession>
<keyword evidence="2" id="KW-1185">Reference proteome</keyword>
<dbReference type="AlphaFoldDB" id="A0AAE1A2U4"/>
<dbReference type="EMBL" id="JAWDGP010002761">
    <property type="protein sequence ID" value="KAK3780070.1"/>
    <property type="molecule type" value="Genomic_DNA"/>
</dbReference>
<name>A0AAE1A2U4_9GAST</name>
<sequence>MRNTSIVPGFRFAIHRLYYLVPTYHWSTCTVSNLSQLRGRDMTLKFVLSSQLRLTELKSNFVYFVNITSQDAGCLVQLISIDESTFWFVSRPLKFSSRALEALCLMFHYRTVQHSKIIHGDLIAMVLTYRKMFSNHSSSPRC</sequence>
<reference evidence="1" key="1">
    <citation type="journal article" date="2023" name="G3 (Bethesda)">
        <title>A reference genome for the long-term kleptoplast-retaining sea slug Elysia crispata morphotype clarki.</title>
        <authorList>
            <person name="Eastman K.E."/>
            <person name="Pendleton A.L."/>
            <person name="Shaikh M.A."/>
            <person name="Suttiyut T."/>
            <person name="Ogas R."/>
            <person name="Tomko P."/>
            <person name="Gavelis G."/>
            <person name="Widhalm J.R."/>
            <person name="Wisecaver J.H."/>
        </authorList>
    </citation>
    <scope>NUCLEOTIDE SEQUENCE</scope>
    <source>
        <strain evidence="1">ECLA1</strain>
    </source>
</reference>
<proteinExistence type="predicted"/>
<dbReference type="Proteomes" id="UP001283361">
    <property type="component" value="Unassembled WGS sequence"/>
</dbReference>
<organism evidence="1 2">
    <name type="scientific">Elysia crispata</name>
    <name type="common">lettuce slug</name>
    <dbReference type="NCBI Taxonomy" id="231223"/>
    <lineage>
        <taxon>Eukaryota</taxon>
        <taxon>Metazoa</taxon>
        <taxon>Spiralia</taxon>
        <taxon>Lophotrochozoa</taxon>
        <taxon>Mollusca</taxon>
        <taxon>Gastropoda</taxon>
        <taxon>Heterobranchia</taxon>
        <taxon>Euthyneura</taxon>
        <taxon>Panpulmonata</taxon>
        <taxon>Sacoglossa</taxon>
        <taxon>Placobranchoidea</taxon>
        <taxon>Plakobranchidae</taxon>
        <taxon>Elysia</taxon>
    </lineage>
</organism>
<gene>
    <name evidence="1" type="ORF">RRG08_046132</name>
</gene>
<comment type="caution">
    <text evidence="1">The sequence shown here is derived from an EMBL/GenBank/DDBJ whole genome shotgun (WGS) entry which is preliminary data.</text>
</comment>
<evidence type="ECO:0000313" key="2">
    <source>
        <dbReference type="Proteomes" id="UP001283361"/>
    </source>
</evidence>